<protein>
    <recommendedName>
        <fullName evidence="2">protein-tyrosine-phosphatase</fullName>
        <ecNumber evidence="2">3.1.3.48</ecNumber>
    </recommendedName>
</protein>
<evidence type="ECO:0000313" key="7">
    <source>
        <dbReference type="EMBL" id="HIT49700.1"/>
    </source>
</evidence>
<evidence type="ECO:0000256" key="1">
    <source>
        <dbReference type="ARBA" id="ARBA00011063"/>
    </source>
</evidence>
<dbReference type="GO" id="GO:0004725">
    <property type="term" value="F:protein tyrosine phosphatase activity"/>
    <property type="evidence" value="ECO:0007669"/>
    <property type="project" value="UniProtKB-EC"/>
</dbReference>
<dbReference type="EC" id="3.1.3.48" evidence="2"/>
<feature type="active site" evidence="5">
    <location>
        <position position="14"/>
    </location>
</feature>
<dbReference type="Gene3D" id="3.40.50.2300">
    <property type="match status" value="1"/>
</dbReference>
<feature type="domain" description="Phosphotyrosine protein phosphatase I" evidence="6">
    <location>
        <begin position="2"/>
        <end position="142"/>
    </location>
</feature>
<accession>A0A9D1KHW8</accession>
<keyword evidence="4" id="KW-0904">Protein phosphatase</keyword>
<dbReference type="CDD" id="cd16343">
    <property type="entry name" value="LMWPTP"/>
    <property type="match status" value="1"/>
</dbReference>
<proteinExistence type="inferred from homology"/>
<dbReference type="SMART" id="SM00226">
    <property type="entry name" value="LMWPc"/>
    <property type="match status" value="1"/>
</dbReference>
<reference evidence="7" key="2">
    <citation type="journal article" date="2021" name="PeerJ">
        <title>Extensive microbial diversity within the chicken gut microbiome revealed by metagenomics and culture.</title>
        <authorList>
            <person name="Gilroy R."/>
            <person name="Ravi A."/>
            <person name="Getino M."/>
            <person name="Pursley I."/>
            <person name="Horton D.L."/>
            <person name="Alikhan N.F."/>
            <person name="Baker D."/>
            <person name="Gharbi K."/>
            <person name="Hall N."/>
            <person name="Watson M."/>
            <person name="Adriaenssens E.M."/>
            <person name="Foster-Nyarko E."/>
            <person name="Jarju S."/>
            <person name="Secka A."/>
            <person name="Antonio M."/>
            <person name="Oren A."/>
            <person name="Chaudhuri R.R."/>
            <person name="La Ragione R."/>
            <person name="Hildebrand F."/>
            <person name="Pallen M.J."/>
        </authorList>
    </citation>
    <scope>NUCLEOTIDE SEQUENCE</scope>
    <source>
        <strain evidence="7">ChiW17-6978</strain>
    </source>
</reference>
<evidence type="ECO:0000256" key="5">
    <source>
        <dbReference type="PIRSR" id="PIRSR617867-1"/>
    </source>
</evidence>
<name>A0A9D1KHW8_9MOLU</name>
<dbReference type="Proteomes" id="UP000886758">
    <property type="component" value="Unassembled WGS sequence"/>
</dbReference>
<dbReference type="InterPro" id="IPR017867">
    <property type="entry name" value="Tyr_phospatase_low_mol_wt"/>
</dbReference>
<evidence type="ECO:0000313" key="8">
    <source>
        <dbReference type="Proteomes" id="UP000886758"/>
    </source>
</evidence>
<feature type="active site" description="Proton donor" evidence="5">
    <location>
        <position position="118"/>
    </location>
</feature>
<dbReference type="PANTHER" id="PTHR11717:SF7">
    <property type="entry name" value="LOW MOLECULAR WEIGHT PHOSPHOTYROSINE PROTEIN PHOSPHATASE"/>
    <property type="match status" value="1"/>
</dbReference>
<dbReference type="InterPro" id="IPR036196">
    <property type="entry name" value="Ptyr_pPase_sf"/>
</dbReference>
<organism evidence="7 8">
    <name type="scientific">Candidatus Pelethenecus faecipullorum</name>
    <dbReference type="NCBI Taxonomy" id="2840900"/>
    <lineage>
        <taxon>Bacteria</taxon>
        <taxon>Bacillati</taxon>
        <taxon>Mycoplasmatota</taxon>
        <taxon>Mollicutes</taxon>
        <taxon>Candidatus Pelethenecus</taxon>
    </lineage>
</organism>
<sequence length="149" mass="17553">MTKILFICHGNICRSPMAEMILKTWLDPTRFQIDSMACSNEEIGNPIYPKAKRILEQHHIKIEPHRAKAFKKEDYATYDRIFCMDFSNLARLKRICPDQDHKYHLLLEPLGSDLEVDDPWYTDDFETCFRQICAGLKAWFKQDLDPSVL</sequence>
<evidence type="ECO:0000256" key="3">
    <source>
        <dbReference type="ARBA" id="ARBA00022801"/>
    </source>
</evidence>
<dbReference type="PANTHER" id="PTHR11717">
    <property type="entry name" value="LOW MOLECULAR WEIGHT PROTEIN TYROSINE PHOSPHATASE"/>
    <property type="match status" value="1"/>
</dbReference>
<gene>
    <name evidence="7" type="ORF">IAD46_01605</name>
</gene>
<comment type="caution">
    <text evidence="7">The sequence shown here is derived from an EMBL/GenBank/DDBJ whole genome shotgun (WGS) entry which is preliminary data.</text>
</comment>
<reference evidence="7" key="1">
    <citation type="submission" date="2020-10" db="EMBL/GenBank/DDBJ databases">
        <authorList>
            <person name="Gilroy R."/>
        </authorList>
    </citation>
    <scope>NUCLEOTIDE SEQUENCE</scope>
    <source>
        <strain evidence="7">ChiW17-6978</strain>
    </source>
</reference>
<evidence type="ECO:0000256" key="4">
    <source>
        <dbReference type="ARBA" id="ARBA00022912"/>
    </source>
</evidence>
<dbReference type="SUPFAM" id="SSF52788">
    <property type="entry name" value="Phosphotyrosine protein phosphatases I"/>
    <property type="match status" value="1"/>
</dbReference>
<evidence type="ECO:0000259" key="6">
    <source>
        <dbReference type="SMART" id="SM00226"/>
    </source>
</evidence>
<dbReference type="InterPro" id="IPR050438">
    <property type="entry name" value="LMW_PTPase"/>
</dbReference>
<dbReference type="EMBL" id="DVLF01000053">
    <property type="protein sequence ID" value="HIT49700.1"/>
    <property type="molecule type" value="Genomic_DNA"/>
</dbReference>
<feature type="active site" description="Nucleophile" evidence="5">
    <location>
        <position position="8"/>
    </location>
</feature>
<dbReference type="Pfam" id="PF01451">
    <property type="entry name" value="LMWPc"/>
    <property type="match status" value="1"/>
</dbReference>
<keyword evidence="3" id="KW-0378">Hydrolase</keyword>
<dbReference type="InterPro" id="IPR023485">
    <property type="entry name" value="Ptyr_pPase"/>
</dbReference>
<dbReference type="PRINTS" id="PR00719">
    <property type="entry name" value="LMWPTPASE"/>
</dbReference>
<comment type="similarity">
    <text evidence="1">Belongs to the low molecular weight phosphotyrosine protein phosphatase family.</text>
</comment>
<dbReference type="AlphaFoldDB" id="A0A9D1KHW8"/>
<evidence type="ECO:0000256" key="2">
    <source>
        <dbReference type="ARBA" id="ARBA00013064"/>
    </source>
</evidence>